<evidence type="ECO:0000256" key="1">
    <source>
        <dbReference type="ARBA" id="ARBA00009477"/>
    </source>
</evidence>
<organism evidence="5 6">
    <name type="scientific">Arsenicibacter rosenii</name>
    <dbReference type="NCBI Taxonomy" id="1750698"/>
    <lineage>
        <taxon>Bacteria</taxon>
        <taxon>Pseudomonadati</taxon>
        <taxon>Bacteroidota</taxon>
        <taxon>Cytophagia</taxon>
        <taxon>Cytophagales</taxon>
        <taxon>Spirosomataceae</taxon>
        <taxon>Arsenicibacter</taxon>
    </lineage>
</organism>
<dbReference type="Pfam" id="PF25975">
    <property type="entry name" value="CzcB_C"/>
    <property type="match status" value="1"/>
</dbReference>
<evidence type="ECO:0000313" key="5">
    <source>
        <dbReference type="EMBL" id="OIN61053.1"/>
    </source>
</evidence>
<protein>
    <submittedName>
        <fullName evidence="5">Uncharacterized protein</fullName>
    </submittedName>
</protein>
<keyword evidence="6" id="KW-1185">Reference proteome</keyword>
<name>A0A1S2VQJ6_9BACT</name>
<proteinExistence type="inferred from homology"/>
<dbReference type="InterPro" id="IPR006143">
    <property type="entry name" value="RND_pump_MFP"/>
</dbReference>
<dbReference type="GO" id="GO:0016020">
    <property type="term" value="C:membrane"/>
    <property type="evidence" value="ECO:0007669"/>
    <property type="project" value="InterPro"/>
</dbReference>
<dbReference type="GO" id="GO:0022857">
    <property type="term" value="F:transmembrane transporter activity"/>
    <property type="evidence" value="ECO:0007669"/>
    <property type="project" value="InterPro"/>
</dbReference>
<feature type="domain" description="CusB-like beta-barrel" evidence="3">
    <location>
        <begin position="188"/>
        <end position="261"/>
    </location>
</feature>
<dbReference type="Gene3D" id="2.40.30.170">
    <property type="match status" value="1"/>
</dbReference>
<dbReference type="GO" id="GO:0030313">
    <property type="term" value="C:cell envelope"/>
    <property type="evidence" value="ECO:0007669"/>
    <property type="project" value="TreeGrafter"/>
</dbReference>
<dbReference type="RefSeq" id="WP_071501558.1">
    <property type="nucleotide sequence ID" value="NZ_MORL01000001.1"/>
</dbReference>
<dbReference type="EMBL" id="MORL01000001">
    <property type="protein sequence ID" value="OIN61053.1"/>
    <property type="molecule type" value="Genomic_DNA"/>
</dbReference>
<evidence type="ECO:0000259" key="4">
    <source>
        <dbReference type="Pfam" id="PF25975"/>
    </source>
</evidence>
<accession>A0A1S2VQJ6</accession>
<feature type="domain" description="CzcB-like C-terminal circularly permuted SH3-like" evidence="4">
    <location>
        <begin position="268"/>
        <end position="328"/>
    </location>
</feature>
<dbReference type="FunFam" id="2.40.30.170:FF:000010">
    <property type="entry name" value="Efflux RND transporter periplasmic adaptor subunit"/>
    <property type="match status" value="1"/>
</dbReference>
<dbReference type="SUPFAM" id="SSF111369">
    <property type="entry name" value="HlyD-like secretion proteins"/>
    <property type="match status" value="1"/>
</dbReference>
<dbReference type="NCBIfam" id="TIGR01730">
    <property type="entry name" value="RND_mfp"/>
    <property type="match status" value="1"/>
</dbReference>
<dbReference type="Gene3D" id="2.40.420.20">
    <property type="match status" value="1"/>
</dbReference>
<dbReference type="AlphaFoldDB" id="A0A1S2VQJ6"/>
<comment type="similarity">
    <text evidence="1">Belongs to the membrane fusion protein (MFP) (TC 8.A.1) family.</text>
</comment>
<dbReference type="PANTHER" id="PTHR30097:SF4">
    <property type="entry name" value="SLR6042 PROTEIN"/>
    <property type="match status" value="1"/>
</dbReference>
<dbReference type="PANTHER" id="PTHR30097">
    <property type="entry name" value="CATION EFFLUX SYSTEM PROTEIN CUSB"/>
    <property type="match status" value="1"/>
</dbReference>
<dbReference type="Pfam" id="PF25954">
    <property type="entry name" value="Beta-barrel_RND_2"/>
    <property type="match status" value="1"/>
</dbReference>
<gene>
    <name evidence="5" type="ORF">BLX24_02975</name>
</gene>
<keyword evidence="2" id="KW-0813">Transport</keyword>
<evidence type="ECO:0000256" key="2">
    <source>
        <dbReference type="ARBA" id="ARBA00022448"/>
    </source>
</evidence>
<dbReference type="InterPro" id="IPR051909">
    <property type="entry name" value="MFP_Cation_Efflux"/>
</dbReference>
<evidence type="ECO:0000313" key="6">
    <source>
        <dbReference type="Proteomes" id="UP000181790"/>
    </source>
</evidence>
<dbReference type="PROSITE" id="PS51257">
    <property type="entry name" value="PROKAR_LIPOPROTEIN"/>
    <property type="match status" value="1"/>
</dbReference>
<sequence>MKQYIVCISLFAAGCQHQETPVKTTANPVIRPTVEQGGESILYPANAPQLTYYQSEIIGRKAISTTYQAPAHVVASVVSSPGASRPLVLFDNPDLTADYSQLQQHLANIRQIQGVNIKQKETELARAQDLAQHGAATGRDVLEAKTELAMAQTDLANERSLLAEHETQLQIAGFNPGSLQQARPGQSWLVCDVPESQVNKMRVGSQCTIQFTAYPDETITGQIESFGDVVDNVTRTIKLRIRLNNSQGRYRPGMFATVSFGLSEGETLTIPQSSLVTVQGKEYVFLTDGNRFSRRPVLIGPQIGERIVVYNGLRPGDRVVTKGTIQLKGLSFGY</sequence>
<evidence type="ECO:0000259" key="3">
    <source>
        <dbReference type="Pfam" id="PF25954"/>
    </source>
</evidence>
<dbReference type="GO" id="GO:0015679">
    <property type="term" value="P:plasma membrane copper ion transport"/>
    <property type="evidence" value="ECO:0007669"/>
    <property type="project" value="TreeGrafter"/>
</dbReference>
<dbReference type="OrthoDB" id="9806939at2"/>
<dbReference type="InterPro" id="IPR058792">
    <property type="entry name" value="Beta-barrel_RND_2"/>
</dbReference>
<comment type="caution">
    <text evidence="5">The sequence shown here is derived from an EMBL/GenBank/DDBJ whole genome shotgun (WGS) entry which is preliminary data.</text>
</comment>
<dbReference type="InterPro" id="IPR058649">
    <property type="entry name" value="CzcB_C"/>
</dbReference>
<reference evidence="5 6" key="1">
    <citation type="submission" date="2016-10" db="EMBL/GenBank/DDBJ databases">
        <title>Arsenicibacter rosenii gen. nov., sp. nov., an efficient arsenic-methylating bacterium isolated from an arsenic-contaminated paddy soil.</title>
        <authorList>
            <person name="Huang K."/>
        </authorList>
    </citation>
    <scope>NUCLEOTIDE SEQUENCE [LARGE SCALE GENOMIC DNA]</scope>
    <source>
        <strain evidence="5 6">SM-1</strain>
    </source>
</reference>
<dbReference type="Proteomes" id="UP000181790">
    <property type="component" value="Unassembled WGS sequence"/>
</dbReference>
<dbReference type="GO" id="GO:0060003">
    <property type="term" value="P:copper ion export"/>
    <property type="evidence" value="ECO:0007669"/>
    <property type="project" value="TreeGrafter"/>
</dbReference>